<dbReference type="PANTHER" id="PTHR30606">
    <property type="entry name" value="LIPID A BIOSYNTHESIS LAUROYL ACYLTRANSFERASE"/>
    <property type="match status" value="1"/>
</dbReference>
<evidence type="ECO:0000256" key="5">
    <source>
        <dbReference type="ARBA" id="ARBA00023136"/>
    </source>
</evidence>
<comment type="subcellular location">
    <subcellularLocation>
        <location evidence="1">Cell inner membrane</location>
    </subcellularLocation>
</comment>
<dbReference type="GO" id="GO:0005886">
    <property type="term" value="C:plasma membrane"/>
    <property type="evidence" value="ECO:0007669"/>
    <property type="project" value="UniProtKB-SubCell"/>
</dbReference>
<dbReference type="PANTHER" id="PTHR30606:SF10">
    <property type="entry name" value="PHOSPHATIDYLINOSITOL MANNOSIDE ACYLTRANSFERASE"/>
    <property type="match status" value="1"/>
</dbReference>
<dbReference type="AlphaFoldDB" id="A0A2P2D2C8"/>
<dbReference type="Proteomes" id="UP000245076">
    <property type="component" value="Unassembled WGS sequence"/>
</dbReference>
<evidence type="ECO:0000313" key="8">
    <source>
        <dbReference type="EMBL" id="GBF38804.1"/>
    </source>
</evidence>
<dbReference type="EMBL" id="BFAY01000011">
    <property type="protein sequence ID" value="GBF38804.1"/>
    <property type="molecule type" value="Genomic_DNA"/>
</dbReference>
<accession>A0A2P2D2C8</accession>
<dbReference type="CDD" id="cd07984">
    <property type="entry name" value="LPLAT_LABLAT-like"/>
    <property type="match status" value="1"/>
</dbReference>
<dbReference type="PIRSF" id="PIRSF026649">
    <property type="entry name" value="MsbB"/>
    <property type="match status" value="1"/>
</dbReference>
<dbReference type="Pfam" id="PF03279">
    <property type="entry name" value="Lip_A_acyltrans"/>
    <property type="match status" value="1"/>
</dbReference>
<proteinExistence type="predicted"/>
<dbReference type="InterPro" id="IPR004960">
    <property type="entry name" value="LipA_acyltrans"/>
</dbReference>
<reference evidence="8 9" key="1">
    <citation type="submission" date="2018-02" db="EMBL/GenBank/DDBJ databases">
        <title>Novel Leptospira species isolated from soil and water in Japan.</title>
        <authorList>
            <person name="Nakao R."/>
            <person name="Masuzawa T."/>
        </authorList>
    </citation>
    <scope>NUCLEOTIDE SEQUENCE [LARGE SCALE GENOMIC DNA]</scope>
    <source>
        <strain evidence="8 9">E8</strain>
    </source>
</reference>
<evidence type="ECO:0000256" key="6">
    <source>
        <dbReference type="ARBA" id="ARBA00023315"/>
    </source>
</evidence>
<feature type="transmembrane region" description="Helical" evidence="7">
    <location>
        <begin position="21"/>
        <end position="38"/>
    </location>
</feature>
<sequence>MLVKEPGPGPYVRKTRIGSTLVRYIIPYIFLYLFYLPFRILPYRACLVYGRFLVRLLYPLAKKHRKIAYDNISYAFPEYSEEKKKELVWKSFLHIGDLLAGTLFAPRLSRKWMDKYLVYDAESLAIEQKTIQDGVGVVLISGHFGTWEILVQFMGIRMKGGGIYKKVRNPYVDRLIHKLRSKNGIKLVSTEESSQVTKMLKQGYWVGFGSDQNAGKVGIFVDFFNRKASTYQGPALMAYLTGAKMLLYSVLCGEKGKVMVRVKDLGFVDKSAFSDREAAIRHYTEVWTKALEEEVKLYPEQYFWVHRRWRTKPGDFPGQT</sequence>
<keyword evidence="2" id="KW-1003">Cell membrane</keyword>
<gene>
    <name evidence="8" type="primary">htrB</name>
    <name evidence="8" type="ORF">LPTSP1_17980</name>
</gene>
<comment type="caution">
    <text evidence="8">The sequence shown here is derived from an EMBL/GenBank/DDBJ whole genome shotgun (WGS) entry which is preliminary data.</text>
</comment>
<evidence type="ECO:0000256" key="2">
    <source>
        <dbReference type="ARBA" id="ARBA00022475"/>
    </source>
</evidence>
<name>A0A2P2D2C8_9LEPT</name>
<evidence type="ECO:0000256" key="1">
    <source>
        <dbReference type="ARBA" id="ARBA00004533"/>
    </source>
</evidence>
<keyword evidence="3" id="KW-0997">Cell inner membrane</keyword>
<evidence type="ECO:0000256" key="3">
    <source>
        <dbReference type="ARBA" id="ARBA00022519"/>
    </source>
</evidence>
<dbReference type="GO" id="GO:0016746">
    <property type="term" value="F:acyltransferase activity"/>
    <property type="evidence" value="ECO:0007669"/>
    <property type="project" value="UniProtKB-KW"/>
</dbReference>
<dbReference type="GO" id="GO:0009247">
    <property type="term" value="P:glycolipid biosynthetic process"/>
    <property type="evidence" value="ECO:0007669"/>
    <property type="project" value="UniProtKB-ARBA"/>
</dbReference>
<keyword evidence="5 7" id="KW-0472">Membrane</keyword>
<evidence type="ECO:0000256" key="7">
    <source>
        <dbReference type="SAM" id="Phobius"/>
    </source>
</evidence>
<keyword evidence="7" id="KW-1133">Transmembrane helix</keyword>
<protein>
    <submittedName>
        <fullName evidence="8">Lauroyl/myristoyl acyltransferase</fullName>
    </submittedName>
</protein>
<keyword evidence="9" id="KW-1185">Reference proteome</keyword>
<keyword evidence="4 8" id="KW-0808">Transferase</keyword>
<organism evidence="8 9">
    <name type="scientific">Leptospira johnsonii</name>
    <dbReference type="NCBI Taxonomy" id="1917820"/>
    <lineage>
        <taxon>Bacteria</taxon>
        <taxon>Pseudomonadati</taxon>
        <taxon>Spirochaetota</taxon>
        <taxon>Spirochaetia</taxon>
        <taxon>Leptospirales</taxon>
        <taxon>Leptospiraceae</taxon>
        <taxon>Leptospira</taxon>
    </lineage>
</organism>
<keyword evidence="7" id="KW-0812">Transmembrane</keyword>
<keyword evidence="6 8" id="KW-0012">Acyltransferase</keyword>
<evidence type="ECO:0000256" key="4">
    <source>
        <dbReference type="ARBA" id="ARBA00022679"/>
    </source>
</evidence>
<evidence type="ECO:0000313" key="9">
    <source>
        <dbReference type="Proteomes" id="UP000245076"/>
    </source>
</evidence>